<evidence type="ECO:0000256" key="4">
    <source>
        <dbReference type="ARBA" id="ARBA00022989"/>
    </source>
</evidence>
<feature type="transmembrane region" description="Helical" evidence="6">
    <location>
        <begin position="180"/>
        <end position="202"/>
    </location>
</feature>
<name>A0ABW5WDD0_9PSEU</name>
<dbReference type="PRINTS" id="PR01035">
    <property type="entry name" value="TCRTETA"/>
</dbReference>
<feature type="transmembrane region" description="Helical" evidence="6">
    <location>
        <begin position="338"/>
        <end position="363"/>
    </location>
</feature>
<sequence length="427" mass="42014">MTALGTVCNNVVTVALRDIAADLRTSLSSGVLAVSAFALVLAAAMPVMGWVGDRFGRVRTLVAAQAMLAASTAAAALAPSLGVLVACRGAQGLACAAAPPCVMGLLASLYGPVRRHRVIGAWAAANGIGQALGPPLGGLVAGVLGWRAIFWCLAPLSGLLVAALALLVPADPPGRARLHWPGAIAFTTGTALVMSAVVFASGSALPPVVLACLGVAGTGALAGFVLVSRRAADAFIPPRLVVQPRFLRSGVAAGVQMFCLGATLVAMPLYATGALGLSTQLTGLVVFVLPLTMAVLAGAVGLVSERTRPRWVLRAGLGVLATAEVGLGAYLGGQGTSIVAVTALLVAVGTGVALVQTTAAAGATRSTAGQAGSALGLFNSLRFGGAALGTAWAGLTYATMPPLGVFGGCAALALLGLAVSFAGTDPA</sequence>
<dbReference type="SUPFAM" id="SSF103473">
    <property type="entry name" value="MFS general substrate transporter"/>
    <property type="match status" value="1"/>
</dbReference>
<dbReference type="PANTHER" id="PTHR42718:SF9">
    <property type="entry name" value="MAJOR FACILITATOR SUPERFAMILY MULTIDRUG TRANSPORTER MFSC"/>
    <property type="match status" value="1"/>
</dbReference>
<comment type="caution">
    <text evidence="8">The sequence shown here is derived from an EMBL/GenBank/DDBJ whole genome shotgun (WGS) entry which is preliminary data.</text>
</comment>
<accession>A0ABW5WDD0</accession>
<dbReference type="Gene3D" id="1.20.1250.20">
    <property type="entry name" value="MFS general substrate transporter like domains"/>
    <property type="match status" value="1"/>
</dbReference>
<evidence type="ECO:0000256" key="3">
    <source>
        <dbReference type="ARBA" id="ARBA00022692"/>
    </source>
</evidence>
<comment type="subcellular location">
    <subcellularLocation>
        <location evidence="1">Cell membrane</location>
        <topology evidence="1">Multi-pass membrane protein</topology>
    </subcellularLocation>
</comment>
<keyword evidence="5 6" id="KW-0472">Membrane</keyword>
<evidence type="ECO:0000313" key="8">
    <source>
        <dbReference type="EMBL" id="MFD2801112.1"/>
    </source>
</evidence>
<organism evidence="8 9">
    <name type="scientific">Prauserella oleivorans</name>
    <dbReference type="NCBI Taxonomy" id="1478153"/>
    <lineage>
        <taxon>Bacteria</taxon>
        <taxon>Bacillati</taxon>
        <taxon>Actinomycetota</taxon>
        <taxon>Actinomycetes</taxon>
        <taxon>Pseudonocardiales</taxon>
        <taxon>Pseudonocardiaceae</taxon>
        <taxon>Prauserella</taxon>
    </lineage>
</organism>
<feature type="domain" description="Major facilitator superfamily (MFS) profile" evidence="7">
    <location>
        <begin position="1"/>
        <end position="427"/>
    </location>
</feature>
<feature type="transmembrane region" description="Helical" evidence="6">
    <location>
        <begin position="249"/>
        <end position="271"/>
    </location>
</feature>
<dbReference type="Proteomes" id="UP001597478">
    <property type="component" value="Unassembled WGS sequence"/>
</dbReference>
<proteinExistence type="predicted"/>
<keyword evidence="3 6" id="KW-0812">Transmembrane</keyword>
<dbReference type="InterPro" id="IPR001958">
    <property type="entry name" value="Tet-R_TetA/multi-R_MdtG-like"/>
</dbReference>
<feature type="transmembrane region" description="Helical" evidence="6">
    <location>
        <begin position="208"/>
        <end position="228"/>
    </location>
</feature>
<feature type="transmembrane region" description="Helical" evidence="6">
    <location>
        <begin position="403"/>
        <end position="423"/>
    </location>
</feature>
<dbReference type="Pfam" id="PF07690">
    <property type="entry name" value="MFS_1"/>
    <property type="match status" value="1"/>
</dbReference>
<feature type="transmembrane region" description="Helical" evidence="6">
    <location>
        <begin position="90"/>
        <end position="111"/>
    </location>
</feature>
<protein>
    <submittedName>
        <fullName evidence="8">MFS transporter</fullName>
    </submittedName>
</protein>
<dbReference type="InterPro" id="IPR036259">
    <property type="entry name" value="MFS_trans_sf"/>
</dbReference>
<keyword evidence="4 6" id="KW-1133">Transmembrane helix</keyword>
<keyword evidence="9" id="KW-1185">Reference proteome</keyword>
<evidence type="ECO:0000256" key="1">
    <source>
        <dbReference type="ARBA" id="ARBA00004651"/>
    </source>
</evidence>
<feature type="transmembrane region" description="Helical" evidence="6">
    <location>
        <begin position="148"/>
        <end position="168"/>
    </location>
</feature>
<dbReference type="RefSeq" id="WP_377391196.1">
    <property type="nucleotide sequence ID" value="NZ_JBHSAN010000024.1"/>
</dbReference>
<dbReference type="InterPro" id="IPR020846">
    <property type="entry name" value="MFS_dom"/>
</dbReference>
<evidence type="ECO:0000256" key="5">
    <source>
        <dbReference type="ARBA" id="ARBA00023136"/>
    </source>
</evidence>
<dbReference type="InterPro" id="IPR011701">
    <property type="entry name" value="MFS"/>
</dbReference>
<dbReference type="PANTHER" id="PTHR42718">
    <property type="entry name" value="MAJOR FACILITATOR SUPERFAMILY MULTIDRUG TRANSPORTER MFSC"/>
    <property type="match status" value="1"/>
</dbReference>
<evidence type="ECO:0000256" key="6">
    <source>
        <dbReference type="SAM" id="Phobius"/>
    </source>
</evidence>
<feature type="transmembrane region" description="Helical" evidence="6">
    <location>
        <begin position="58"/>
        <end position="78"/>
    </location>
</feature>
<reference evidence="9" key="1">
    <citation type="journal article" date="2019" name="Int. J. Syst. Evol. Microbiol.">
        <title>The Global Catalogue of Microorganisms (GCM) 10K type strain sequencing project: providing services to taxonomists for standard genome sequencing and annotation.</title>
        <authorList>
            <consortium name="The Broad Institute Genomics Platform"/>
            <consortium name="The Broad Institute Genome Sequencing Center for Infectious Disease"/>
            <person name="Wu L."/>
            <person name="Ma J."/>
        </authorList>
    </citation>
    <scope>NUCLEOTIDE SEQUENCE [LARGE SCALE GENOMIC DNA]</scope>
    <source>
        <strain evidence="9">IBRC-M 10906</strain>
    </source>
</reference>
<dbReference type="Gene3D" id="1.20.1720.10">
    <property type="entry name" value="Multidrug resistance protein D"/>
    <property type="match status" value="1"/>
</dbReference>
<feature type="transmembrane region" description="Helical" evidence="6">
    <location>
        <begin position="311"/>
        <end position="332"/>
    </location>
</feature>
<evidence type="ECO:0000313" key="9">
    <source>
        <dbReference type="Proteomes" id="UP001597478"/>
    </source>
</evidence>
<feature type="transmembrane region" description="Helical" evidence="6">
    <location>
        <begin position="31"/>
        <end position="51"/>
    </location>
</feature>
<gene>
    <name evidence="8" type="ORF">ACFS2C_17100</name>
</gene>
<dbReference type="PROSITE" id="PS50850">
    <property type="entry name" value="MFS"/>
    <property type="match status" value="1"/>
</dbReference>
<keyword evidence="2" id="KW-0813">Transport</keyword>
<dbReference type="EMBL" id="JBHUOF010000021">
    <property type="protein sequence ID" value="MFD2801112.1"/>
    <property type="molecule type" value="Genomic_DNA"/>
</dbReference>
<evidence type="ECO:0000256" key="2">
    <source>
        <dbReference type="ARBA" id="ARBA00022448"/>
    </source>
</evidence>
<feature type="transmembrane region" description="Helical" evidence="6">
    <location>
        <begin position="375"/>
        <end position="397"/>
    </location>
</feature>
<evidence type="ECO:0000259" key="7">
    <source>
        <dbReference type="PROSITE" id="PS50850"/>
    </source>
</evidence>
<feature type="transmembrane region" description="Helical" evidence="6">
    <location>
        <begin position="283"/>
        <end position="304"/>
    </location>
</feature>